<evidence type="ECO:0000256" key="1">
    <source>
        <dbReference type="ARBA" id="ARBA00009500"/>
    </source>
</evidence>
<evidence type="ECO:0000313" key="5">
    <source>
        <dbReference type="Proteomes" id="UP001231189"/>
    </source>
</evidence>
<organism evidence="4 5">
    <name type="scientific">Lolium multiflorum</name>
    <name type="common">Italian ryegrass</name>
    <name type="synonym">Lolium perenne subsp. multiflorum</name>
    <dbReference type="NCBI Taxonomy" id="4521"/>
    <lineage>
        <taxon>Eukaryota</taxon>
        <taxon>Viridiplantae</taxon>
        <taxon>Streptophyta</taxon>
        <taxon>Embryophyta</taxon>
        <taxon>Tracheophyta</taxon>
        <taxon>Spermatophyta</taxon>
        <taxon>Magnoliopsida</taxon>
        <taxon>Liliopsida</taxon>
        <taxon>Poales</taxon>
        <taxon>Poaceae</taxon>
        <taxon>BOP clade</taxon>
        <taxon>Pooideae</taxon>
        <taxon>Poodae</taxon>
        <taxon>Poeae</taxon>
        <taxon>Poeae Chloroplast Group 2 (Poeae type)</taxon>
        <taxon>Loliodinae</taxon>
        <taxon>Loliinae</taxon>
        <taxon>Lolium</taxon>
    </lineage>
</organism>
<dbReference type="PANTHER" id="PTHR11461:SF316">
    <property type="entry name" value="SERPIN DOMAIN-CONTAINING PROTEIN"/>
    <property type="match status" value="1"/>
</dbReference>
<dbReference type="InterPro" id="IPR042185">
    <property type="entry name" value="Serpin_sf_2"/>
</dbReference>
<accession>A0AAD8QJ31</accession>
<feature type="domain" description="Serpin" evidence="3">
    <location>
        <begin position="43"/>
        <end position="420"/>
    </location>
</feature>
<proteinExistence type="inferred from homology"/>
<dbReference type="EMBL" id="JAUUTY010000157">
    <property type="protein sequence ID" value="KAK1602919.1"/>
    <property type="molecule type" value="Genomic_DNA"/>
</dbReference>
<dbReference type="Proteomes" id="UP001231189">
    <property type="component" value="Unassembled WGS sequence"/>
</dbReference>
<dbReference type="CDD" id="cd02043">
    <property type="entry name" value="serpinP_plants"/>
    <property type="match status" value="1"/>
</dbReference>
<sequence>MEALKVLAVRRLPKLCRSISTEVAADLPARSPSCRSGQQAFALALNKRLADDAARRNANLIFSPVSVYAALSLVTAGARERTLSELLGVLGAPSRDDLARSVRVLTEQSLSDQSRMGGPRINFSCSVWHDRTRTLKPAYIDAAVESYKAHTGAVDFHDKPEEAAAQINAWAAASTNNLIDRIIDVSRLSDLTDLVLANAVYFKGKWQEPFDKKKTKDDLFHRLDGSTVDVPFMRDSDRQRIACHDGFKVLQLRYQKGWPQPRGIYSMCVFLPDARDGLAQLTDRISHDPDFVGKHLPTETVRVGEFRLPKFKLDFSASLNGVLRDLGINEAFQLEKADFSDMVEDNGRGINLSLEEISHRAVIEVNEEGTEATAATSLRMRGRSMQKPVLVDFVADHPFAFFVMEELSGAIMFAGHVLDP</sequence>
<dbReference type="InterPro" id="IPR042178">
    <property type="entry name" value="Serpin_sf_1"/>
</dbReference>
<dbReference type="AlphaFoldDB" id="A0AAD8QJ31"/>
<evidence type="ECO:0000259" key="3">
    <source>
        <dbReference type="SMART" id="SM00093"/>
    </source>
</evidence>
<dbReference type="SMART" id="SM00093">
    <property type="entry name" value="SERPIN"/>
    <property type="match status" value="1"/>
</dbReference>
<dbReference type="InterPro" id="IPR036186">
    <property type="entry name" value="Serpin_sf"/>
</dbReference>
<comment type="caution">
    <text evidence="4">The sequence shown here is derived from an EMBL/GenBank/DDBJ whole genome shotgun (WGS) entry which is preliminary data.</text>
</comment>
<dbReference type="GO" id="GO:0004867">
    <property type="term" value="F:serine-type endopeptidase inhibitor activity"/>
    <property type="evidence" value="ECO:0007669"/>
    <property type="project" value="InterPro"/>
</dbReference>
<dbReference type="Gene3D" id="2.30.39.10">
    <property type="entry name" value="Alpha-1-antitrypsin, domain 1"/>
    <property type="match status" value="1"/>
</dbReference>
<evidence type="ECO:0000256" key="2">
    <source>
        <dbReference type="RuleBase" id="RU000411"/>
    </source>
</evidence>
<comment type="similarity">
    <text evidence="1 2">Belongs to the serpin family.</text>
</comment>
<protein>
    <recommendedName>
        <fullName evidence="3">Serpin domain-containing protein</fullName>
    </recommendedName>
</protein>
<evidence type="ECO:0000313" key="4">
    <source>
        <dbReference type="EMBL" id="KAK1602919.1"/>
    </source>
</evidence>
<gene>
    <name evidence="4" type="ORF">QYE76_018042</name>
</gene>
<reference evidence="4" key="1">
    <citation type="submission" date="2023-07" db="EMBL/GenBank/DDBJ databases">
        <title>A chromosome-level genome assembly of Lolium multiflorum.</title>
        <authorList>
            <person name="Chen Y."/>
            <person name="Copetti D."/>
            <person name="Kolliker R."/>
            <person name="Studer B."/>
        </authorList>
    </citation>
    <scope>NUCLEOTIDE SEQUENCE</scope>
    <source>
        <strain evidence="4">02402/16</strain>
        <tissue evidence="4">Leaf</tissue>
    </source>
</reference>
<dbReference type="InterPro" id="IPR000215">
    <property type="entry name" value="Serpin_fam"/>
</dbReference>
<dbReference type="InterPro" id="IPR023796">
    <property type="entry name" value="Serpin_dom"/>
</dbReference>
<dbReference type="GO" id="GO:0005615">
    <property type="term" value="C:extracellular space"/>
    <property type="evidence" value="ECO:0007669"/>
    <property type="project" value="InterPro"/>
</dbReference>
<dbReference type="Pfam" id="PF00079">
    <property type="entry name" value="Serpin"/>
    <property type="match status" value="1"/>
</dbReference>
<dbReference type="PANTHER" id="PTHR11461">
    <property type="entry name" value="SERINE PROTEASE INHIBITOR, SERPIN"/>
    <property type="match status" value="1"/>
</dbReference>
<keyword evidence="5" id="KW-1185">Reference proteome</keyword>
<dbReference type="SUPFAM" id="SSF56574">
    <property type="entry name" value="Serpins"/>
    <property type="match status" value="1"/>
</dbReference>
<name>A0AAD8QJ31_LOLMU</name>
<dbReference type="Gene3D" id="3.30.497.10">
    <property type="entry name" value="Antithrombin, subunit I, domain 2"/>
    <property type="match status" value="1"/>
</dbReference>